<organism evidence="2 3">
    <name type="scientific">Microbacterium saccharophilum</name>
    <dbReference type="NCBI Taxonomy" id="1213358"/>
    <lineage>
        <taxon>Bacteria</taxon>
        <taxon>Bacillati</taxon>
        <taxon>Actinomycetota</taxon>
        <taxon>Actinomycetes</taxon>
        <taxon>Micrococcales</taxon>
        <taxon>Microbacteriaceae</taxon>
        <taxon>Microbacterium</taxon>
    </lineage>
</organism>
<protein>
    <recommendedName>
        <fullName evidence="4">Sulfate permease</fullName>
    </recommendedName>
</protein>
<dbReference type="RefSeq" id="WP_028495572.1">
    <property type="nucleotide sequence ID" value="NZ_FOQZ01000001.1"/>
</dbReference>
<dbReference type="AlphaFoldDB" id="A0A7Z7GD97"/>
<sequence length="123" mass="13908">MFQLLIAFVSRIYAFFQRSMPTNILIRATHTRRGLKWGVPAMILAVVYVVIAAALAQWVAGGAPGWINLLVLVCLWNALKFVVNGPITFGRLLRSRALERRYRSADVAQKVPLERDAAARDWR</sequence>
<gene>
    <name evidence="2" type="ORF">SAMN04487751_1044</name>
</gene>
<comment type="caution">
    <text evidence="2">The sequence shown here is derived from an EMBL/GenBank/DDBJ whole genome shotgun (WGS) entry which is preliminary data.</text>
</comment>
<feature type="transmembrane region" description="Helical" evidence="1">
    <location>
        <begin position="37"/>
        <end position="60"/>
    </location>
</feature>
<name>A0A7Z7GD97_9MICO</name>
<accession>A0A7Z7GD97</accession>
<dbReference type="EMBL" id="FOQZ01000001">
    <property type="protein sequence ID" value="SFI31166.1"/>
    <property type="molecule type" value="Genomic_DNA"/>
</dbReference>
<dbReference type="Proteomes" id="UP000198702">
    <property type="component" value="Unassembled WGS sequence"/>
</dbReference>
<evidence type="ECO:0000313" key="3">
    <source>
        <dbReference type="Proteomes" id="UP000198702"/>
    </source>
</evidence>
<reference evidence="2 3" key="1">
    <citation type="submission" date="2016-10" db="EMBL/GenBank/DDBJ databases">
        <authorList>
            <person name="Varghese N."/>
            <person name="Submissions S."/>
        </authorList>
    </citation>
    <scope>NUCLEOTIDE SEQUENCE [LARGE SCALE GENOMIC DNA]</scope>
    <source>
        <strain evidence="2 3">UNC380MFSha3.1</strain>
    </source>
</reference>
<keyword evidence="1" id="KW-0812">Transmembrane</keyword>
<keyword evidence="1" id="KW-1133">Transmembrane helix</keyword>
<keyword evidence="1" id="KW-0472">Membrane</keyword>
<proteinExistence type="predicted"/>
<feature type="transmembrane region" description="Helical" evidence="1">
    <location>
        <begin position="66"/>
        <end position="93"/>
    </location>
</feature>
<evidence type="ECO:0008006" key="4">
    <source>
        <dbReference type="Google" id="ProtNLM"/>
    </source>
</evidence>
<evidence type="ECO:0000313" key="2">
    <source>
        <dbReference type="EMBL" id="SFI31166.1"/>
    </source>
</evidence>
<evidence type="ECO:0000256" key="1">
    <source>
        <dbReference type="SAM" id="Phobius"/>
    </source>
</evidence>